<evidence type="ECO:0000313" key="3">
    <source>
        <dbReference type="Proteomes" id="UP001147046"/>
    </source>
</evidence>
<comment type="caution">
    <text evidence="2">The sequence shown here is derived from an EMBL/GenBank/DDBJ whole genome shotgun (WGS) entry which is preliminary data.</text>
</comment>
<evidence type="ECO:0000313" key="2">
    <source>
        <dbReference type="EMBL" id="MDE9625204.1"/>
    </source>
</evidence>
<keyword evidence="1" id="KW-0732">Signal</keyword>
<feature type="signal peptide" evidence="1">
    <location>
        <begin position="1"/>
        <end position="18"/>
    </location>
</feature>
<accession>A0AAJ1N7A4</accession>
<reference evidence="2" key="1">
    <citation type="submission" date="2022-01" db="EMBL/GenBank/DDBJ databases">
        <title>Genetic Characterization of Carbapenem-resistant Citrobacter spp. from China: a multicenter study.</title>
        <authorList>
            <person name="Ye L."/>
        </authorList>
    </citation>
    <scope>NUCLEOTIDE SEQUENCE</scope>
    <source>
        <strain evidence="2">IR5464</strain>
    </source>
</reference>
<protein>
    <submittedName>
        <fullName evidence="2">Uncharacterized protein</fullName>
    </submittedName>
</protein>
<evidence type="ECO:0000256" key="1">
    <source>
        <dbReference type="SAM" id="SignalP"/>
    </source>
</evidence>
<gene>
    <name evidence="2" type="ORF">L2102_17940</name>
</gene>
<name>A0AAJ1N7A4_9ENTR</name>
<dbReference type="RefSeq" id="WP_275370101.1">
    <property type="nucleotide sequence ID" value="NZ_CP101100.1"/>
</dbReference>
<dbReference type="AlphaFoldDB" id="A0AAJ1N7A4"/>
<sequence length="199" mass="22648">MYKFIPVFIFVMPLVVSAADWGTSQKGVVRNHSAETVKQENDYGIWKDNKTSVFSVIDRVPNKYGTIDNAQIVVRYGKYGPTVSWVKFMEMPYFEMTVTMQMRFGKEKDIAINGQRLIGKESLIEVEPCETPACVNDRLKNKRLATYAYVIAIQSDDANDYAYHALKTNNKIKFSVLNNTWIVDTSGFLAMDSKHSAAF</sequence>
<organism evidence="2 3">
    <name type="scientific">Citrobacter portucalensis</name>
    <dbReference type="NCBI Taxonomy" id="1639133"/>
    <lineage>
        <taxon>Bacteria</taxon>
        <taxon>Pseudomonadati</taxon>
        <taxon>Pseudomonadota</taxon>
        <taxon>Gammaproteobacteria</taxon>
        <taxon>Enterobacterales</taxon>
        <taxon>Enterobacteriaceae</taxon>
        <taxon>Citrobacter</taxon>
        <taxon>Citrobacter freundii complex</taxon>
    </lineage>
</organism>
<dbReference type="Proteomes" id="UP001147046">
    <property type="component" value="Unassembled WGS sequence"/>
</dbReference>
<dbReference type="EMBL" id="JAKIHV010000014">
    <property type="protein sequence ID" value="MDE9625204.1"/>
    <property type="molecule type" value="Genomic_DNA"/>
</dbReference>
<feature type="chain" id="PRO_5042588800" evidence="1">
    <location>
        <begin position="19"/>
        <end position="199"/>
    </location>
</feature>
<proteinExistence type="predicted"/>